<dbReference type="KEGG" id="vg:18989695"/>
<dbReference type="OrthoDB" id="22194at10239"/>
<protein>
    <recommendedName>
        <fullName evidence="3">Com family DNA-binding transcriptional regulator</fullName>
    </recommendedName>
</protein>
<reference evidence="1 2" key="1">
    <citation type="journal article" date="2013" name="Genome Announc.">
        <title>Complete Genome of Bacillus megaterium Siphophage Slash.</title>
        <authorList>
            <person name="Decrescenzo A.J."/>
            <person name="Ritter M.A."/>
            <person name="Chamakura K.R."/>
            <person name="Kuty Everett G.F."/>
        </authorList>
    </citation>
    <scope>NUCLEOTIDE SEQUENCE [LARGE SCALE GENOMIC DNA]</scope>
</reference>
<name>U5PWT4_9CAUD</name>
<dbReference type="EMBL" id="KF669661">
    <property type="protein sequence ID" value="AGY48394.1"/>
    <property type="molecule type" value="Genomic_DNA"/>
</dbReference>
<accession>U5PWT4</accession>
<dbReference type="RefSeq" id="YP_008772007.1">
    <property type="nucleotide sequence ID" value="NC_022774.1"/>
</dbReference>
<gene>
    <name evidence="1" type="ORF">Slash_105</name>
</gene>
<keyword evidence="2" id="KW-1185">Reference proteome</keyword>
<dbReference type="GeneID" id="18989695"/>
<sequence length="39" mass="4678">MSKFRCKFCNRLLFLGLFKGKIEIKCNKCKKVSEFEECQ</sequence>
<evidence type="ECO:0000313" key="1">
    <source>
        <dbReference type="EMBL" id="AGY48394.1"/>
    </source>
</evidence>
<evidence type="ECO:0000313" key="2">
    <source>
        <dbReference type="Proteomes" id="UP000017660"/>
    </source>
</evidence>
<proteinExistence type="predicted"/>
<evidence type="ECO:0008006" key="3">
    <source>
        <dbReference type="Google" id="ProtNLM"/>
    </source>
</evidence>
<dbReference type="Proteomes" id="UP000017660">
    <property type="component" value="Segment"/>
</dbReference>
<organism evidence="1 2">
    <name type="scientific">Bacillus phage Slash</name>
    <dbReference type="NCBI Taxonomy" id="1406790"/>
    <lineage>
        <taxon>Viruses</taxon>
        <taxon>Duplodnaviria</taxon>
        <taxon>Heunggongvirae</taxon>
        <taxon>Uroviricota</taxon>
        <taxon>Caudoviricetes</taxon>
        <taxon>Slashvirus</taxon>
        <taxon>Slashvirus slash</taxon>
    </lineage>
</organism>